<name>A0A5D3AZ81_9TREE</name>
<protein>
    <submittedName>
        <fullName evidence="1">Uncharacterized protein</fullName>
    </submittedName>
</protein>
<keyword evidence="2" id="KW-1185">Reference proteome</keyword>
<evidence type="ECO:0000313" key="1">
    <source>
        <dbReference type="EMBL" id="TYJ55581.1"/>
    </source>
</evidence>
<comment type="caution">
    <text evidence="1">The sequence shown here is derived from an EMBL/GenBank/DDBJ whole genome shotgun (WGS) entry which is preliminary data.</text>
</comment>
<sequence>MSNDNQRSIVQMTIFGEDGDNNSFVVTDERTQMIWDEAYGAAETFVSTIEKKLEEDGFATPIFGSALSDVLNNLSDMTAKAIRSEMNDDAHAKDYAENDARKNVKITARHITLSQQTGDVLVCNAEVAGSEWVTLVKPDSFSLPTQL</sequence>
<proteinExistence type="predicted"/>
<accession>A0A5D3AZ81</accession>
<gene>
    <name evidence="1" type="ORF">B9479_003731</name>
</gene>
<evidence type="ECO:0000313" key="2">
    <source>
        <dbReference type="Proteomes" id="UP000322245"/>
    </source>
</evidence>
<dbReference type="Proteomes" id="UP000322245">
    <property type="component" value="Unassembled WGS sequence"/>
</dbReference>
<organism evidence="1 2">
    <name type="scientific">Cryptococcus floricola</name>
    <dbReference type="NCBI Taxonomy" id="2591691"/>
    <lineage>
        <taxon>Eukaryota</taxon>
        <taxon>Fungi</taxon>
        <taxon>Dikarya</taxon>
        <taxon>Basidiomycota</taxon>
        <taxon>Agaricomycotina</taxon>
        <taxon>Tremellomycetes</taxon>
        <taxon>Tremellales</taxon>
        <taxon>Cryptococcaceae</taxon>
        <taxon>Cryptococcus</taxon>
    </lineage>
</organism>
<dbReference type="EMBL" id="NIDF01000037">
    <property type="protein sequence ID" value="TYJ55581.1"/>
    <property type="molecule type" value="Genomic_DNA"/>
</dbReference>
<dbReference type="AlphaFoldDB" id="A0A5D3AZ81"/>
<reference evidence="1 2" key="1">
    <citation type="submission" date="2017-05" db="EMBL/GenBank/DDBJ databases">
        <title>The Genome Sequence of Tsuchiyaea wingfieldii DSM 27421.</title>
        <authorList>
            <person name="Cuomo C."/>
            <person name="Passer A."/>
            <person name="Billmyre B."/>
            <person name="Heitman J."/>
        </authorList>
    </citation>
    <scope>NUCLEOTIDE SEQUENCE [LARGE SCALE GENOMIC DNA]</scope>
    <source>
        <strain evidence="1 2">DSM 27421</strain>
    </source>
</reference>